<reference evidence="7" key="1">
    <citation type="submission" date="2023-06" db="EMBL/GenBank/DDBJ databases">
        <authorList>
            <person name="Zeman M."/>
            <person name="Kubasova T."/>
            <person name="Jahodarova E."/>
            <person name="Nykrynova M."/>
            <person name="Rychlik I."/>
        </authorList>
    </citation>
    <scope>NUCLEOTIDE SEQUENCE</scope>
    <source>
        <strain evidence="7">ET15</strain>
        <strain evidence="6">ET37</strain>
    </source>
</reference>
<dbReference type="Pfam" id="PF18368">
    <property type="entry name" value="Ig_GlcNase"/>
    <property type="match status" value="1"/>
</dbReference>
<feature type="compositionally biased region" description="Low complexity" evidence="4">
    <location>
        <begin position="173"/>
        <end position="183"/>
    </location>
</feature>
<dbReference type="Proteomes" id="UP001168478">
    <property type="component" value="Unassembled WGS sequence"/>
</dbReference>
<evidence type="ECO:0000313" key="7">
    <source>
        <dbReference type="EMBL" id="MDN0024359.1"/>
    </source>
</evidence>
<proteinExistence type="inferred from homology"/>
<dbReference type="Gene3D" id="3.20.20.80">
    <property type="entry name" value="Glycosidases"/>
    <property type="match status" value="1"/>
</dbReference>
<dbReference type="GO" id="GO:0005975">
    <property type="term" value="P:carbohydrate metabolic process"/>
    <property type="evidence" value="ECO:0007669"/>
    <property type="project" value="InterPro"/>
</dbReference>
<dbReference type="InterPro" id="IPR054593">
    <property type="entry name" value="Beta-mannosidase-like_N2"/>
</dbReference>
<evidence type="ECO:0000256" key="3">
    <source>
        <dbReference type="ARBA" id="ARBA00023295"/>
    </source>
</evidence>
<feature type="compositionally biased region" description="Basic and acidic residues" evidence="4">
    <location>
        <begin position="189"/>
        <end position="198"/>
    </location>
</feature>
<keyword evidence="2" id="KW-0378">Hydrolase</keyword>
<dbReference type="SUPFAM" id="SSF51445">
    <property type="entry name" value="(Trans)glycosidases"/>
    <property type="match status" value="1"/>
</dbReference>
<dbReference type="Pfam" id="PF22666">
    <property type="entry name" value="Glyco_hydro_2_N2"/>
    <property type="match status" value="1"/>
</dbReference>
<evidence type="ECO:0000256" key="4">
    <source>
        <dbReference type="SAM" id="MobiDB-lite"/>
    </source>
</evidence>
<organism evidence="7 9">
    <name type="scientific">Leyella lascolaii</name>
    <dbReference type="NCBI Taxonomy" id="1776379"/>
    <lineage>
        <taxon>Bacteria</taxon>
        <taxon>Pseudomonadati</taxon>
        <taxon>Bacteroidota</taxon>
        <taxon>Bacteroidia</taxon>
        <taxon>Bacteroidales</taxon>
        <taxon>Prevotellaceae</taxon>
        <taxon>Leyella</taxon>
    </lineage>
</organism>
<dbReference type="Gene3D" id="2.60.120.260">
    <property type="entry name" value="Galactose-binding domain-like"/>
    <property type="match status" value="2"/>
</dbReference>
<name>A0AAW7JGP6_9BACT</name>
<dbReference type="Pfam" id="PF22633">
    <property type="entry name" value="F5_F8_type_C_2"/>
    <property type="match status" value="1"/>
</dbReference>
<evidence type="ECO:0000259" key="5">
    <source>
        <dbReference type="PROSITE" id="PS50022"/>
    </source>
</evidence>
<dbReference type="InterPro" id="IPR041351">
    <property type="entry name" value="Ig_GlcNase"/>
</dbReference>
<evidence type="ECO:0000256" key="1">
    <source>
        <dbReference type="ARBA" id="ARBA00007401"/>
    </source>
</evidence>
<keyword evidence="3" id="KW-0326">Glycosidase</keyword>
<dbReference type="InterPro" id="IPR017853">
    <property type="entry name" value="GH"/>
</dbReference>
<accession>A0AAW7JGP6</accession>
<dbReference type="InterPro" id="IPR008979">
    <property type="entry name" value="Galactose-bd-like_sf"/>
</dbReference>
<dbReference type="InterPro" id="IPR013783">
    <property type="entry name" value="Ig-like_fold"/>
</dbReference>
<reference evidence="7" key="2">
    <citation type="submission" date="2023-08" db="EMBL/GenBank/DDBJ databases">
        <title>Identification and characterization of horizontal gene transfer across gut microbiota members of farm animals based on homology search.</title>
        <authorList>
            <person name="Schwarzerova J."/>
            <person name="Nykrynova M."/>
            <person name="Jureckova K."/>
            <person name="Cejkova D."/>
            <person name="Rychlik I."/>
        </authorList>
    </citation>
    <scope>NUCLEOTIDE SEQUENCE</scope>
    <source>
        <strain evidence="7">ET15</strain>
        <strain evidence="6">ET37</strain>
    </source>
</reference>
<dbReference type="AlphaFoldDB" id="A0AAW7JGP6"/>
<evidence type="ECO:0000313" key="6">
    <source>
        <dbReference type="EMBL" id="MDN0021862.1"/>
    </source>
</evidence>
<comment type="similarity">
    <text evidence="1">Belongs to the glycosyl hydrolase 2 family.</text>
</comment>
<dbReference type="InterPro" id="IPR043534">
    <property type="entry name" value="EBDG/EBM"/>
</dbReference>
<dbReference type="Pfam" id="PF00703">
    <property type="entry name" value="Glyco_hydro_2"/>
    <property type="match status" value="1"/>
</dbReference>
<evidence type="ECO:0000256" key="2">
    <source>
        <dbReference type="ARBA" id="ARBA00022801"/>
    </source>
</evidence>
<feature type="domain" description="F5/8 type C" evidence="5">
    <location>
        <begin position="261"/>
        <end position="357"/>
    </location>
</feature>
<evidence type="ECO:0000313" key="8">
    <source>
        <dbReference type="Proteomes" id="UP001167831"/>
    </source>
</evidence>
<gene>
    <name evidence="6" type="ORF">QVN81_02310</name>
    <name evidence="7" type="ORF">QVN84_02305</name>
</gene>
<dbReference type="SUPFAM" id="SSF49785">
    <property type="entry name" value="Galactose-binding domain-like"/>
    <property type="match status" value="2"/>
</dbReference>
<dbReference type="InterPro" id="IPR000421">
    <property type="entry name" value="FA58C"/>
</dbReference>
<feature type="region of interest" description="Disordered" evidence="4">
    <location>
        <begin position="168"/>
        <end position="203"/>
    </location>
</feature>
<protein>
    <submittedName>
        <fullName evidence="7">Discoidin domain-containing protein</fullName>
    </submittedName>
</protein>
<comment type="caution">
    <text evidence="7">The sequence shown here is derived from an EMBL/GenBank/DDBJ whole genome shotgun (WGS) entry which is preliminary data.</text>
</comment>
<evidence type="ECO:0000313" key="9">
    <source>
        <dbReference type="Proteomes" id="UP001168478"/>
    </source>
</evidence>
<dbReference type="RefSeq" id="WP_289824596.1">
    <property type="nucleotide sequence ID" value="NZ_JAUEIE010000001.1"/>
</dbReference>
<dbReference type="InterPro" id="IPR006102">
    <property type="entry name" value="Ig-like_GH2"/>
</dbReference>
<dbReference type="Proteomes" id="UP001167831">
    <property type="component" value="Unassembled WGS sequence"/>
</dbReference>
<keyword evidence="8" id="KW-1185">Reference proteome</keyword>
<dbReference type="Gene3D" id="2.60.40.10">
    <property type="entry name" value="Immunoglobulins"/>
    <property type="match status" value="2"/>
</dbReference>
<dbReference type="InterPro" id="IPR036156">
    <property type="entry name" value="Beta-gal/glucu_dom_sf"/>
</dbReference>
<dbReference type="EMBL" id="JAUEIF010000001">
    <property type="protein sequence ID" value="MDN0024359.1"/>
    <property type="molecule type" value="Genomic_DNA"/>
</dbReference>
<dbReference type="PANTHER" id="PTHR43536:SF1">
    <property type="entry name" value="MANNOSYLGLYCOPROTEIN ENDO-BETA-MANNOSIDASE"/>
    <property type="match status" value="1"/>
</dbReference>
<dbReference type="SUPFAM" id="SSF49303">
    <property type="entry name" value="beta-Galactosidase/glucuronidase domain"/>
    <property type="match status" value="3"/>
</dbReference>
<sequence length="1193" mass="132869">MKYRQPAHLAAIMSLSLMLSSFDDGRNAPVGIYPGAPGESFAPMLTADNSYRNIALRRMAYASSSHDYNLTAQLVTDGIVHKTQPPYLTAETNSGTLPRREREWAIDGGEYTRNILMGEKAFISYRWHNMKVSANRVKIVCSMAYSERSKGGYAITVSSLTGGKKGAARRTLGKLTGKGLPGKASKSKAHSDPNKNTDEGPMLPTRNIEAVIDLGTGDVSFDNLKVELSMPGAVHWTVTEIKFFDGDRAVTDVLPSSQFGSAWMSAKTGTQWVYVDLGTQCEFDKVRLHWINKARSGRIESSDDARNWKTVAQLPAGNGKTDEVACPGGKGRYVRVLMLKGATAAPYVLSELEVMGRGGLTAKPQPVKGGGDSRFSLNGGDWRIQRASEVKGDGRAISSTGYDASSWAVATVPATVLMSYVNIGALPNPNYADNLMQISESFFNSDFWYRTEFDLPQHMKGKRVMLNLDGINWKADVFINGRQAARIDGAFMRGHSDITPLLRDGRNVLAVRIIKNAHPGAVKEKYRKDTDFNGGLLGYDNPTFHATIGWDWISTIRGRNIGIWNDVWLSASGAVTMRDPLITSELALPDTAATITPSVILTNHMPYSVSGTLRGWIGGLKIEKRVVLPTYAVQEIAFLPEEFPELRNRRMNLWWPNGYGTPYLYDAGFEFVTERGTSDSVTFKAGIRQMDYKDMDTQLKLYINGRRFIPLGGNWGFSENNLCYRGREYDIAVRNHRDMNFNMIRNWVGQTGDEEFYEACDRYGIMVWQDFWLANPADGPDPLDEHMFLSNADDYVKRIRNHPSIGIYCGRNEGYPPESIDRRLRHFVKTLHPGLGYISSSADDGVSGHGPYWALPPKEYFDRQTGKLHSERGMPNVMTYEGLARTLRPEALWPQGDEWGQHDYCMQGAQRGATFNAIIEKAFGKPDNAAAFTKLAQWQNYDGYRAMYESGSRDRQGLLIWMSHACWPSMTWQCYDYYFEPTAAFFGCKKACEPLHIQWNASTRNVEVVNLCAGNRTGLTAKVEITDVRGRTVKTMQATVSSDDDSTVVPEGLHVDDKVSLNGGNVYFIRLWLNDAEGRTLSHNFYVASNDEGNLQELNTLPQTALRTSVKTTGTHSTVTVTNPSDTPAMMIRLNLKAGDGGQILPVSYSDNYFHLMPGESRTVDVSWNAADARDGNAFIELSGFNVKEQKIQ</sequence>
<dbReference type="PANTHER" id="PTHR43536">
    <property type="entry name" value="MANNOSYLGLYCOPROTEIN ENDO-BETA-MANNOSIDASE"/>
    <property type="match status" value="1"/>
</dbReference>
<dbReference type="PROSITE" id="PS50022">
    <property type="entry name" value="FA58C_3"/>
    <property type="match status" value="1"/>
</dbReference>
<dbReference type="GO" id="GO:0004553">
    <property type="term" value="F:hydrolase activity, hydrolyzing O-glycosyl compounds"/>
    <property type="evidence" value="ECO:0007669"/>
    <property type="project" value="InterPro"/>
</dbReference>
<dbReference type="EMBL" id="JAUEIE010000001">
    <property type="protein sequence ID" value="MDN0021862.1"/>
    <property type="molecule type" value="Genomic_DNA"/>
</dbReference>